<dbReference type="InterPro" id="IPR051642">
    <property type="entry name" value="SWI6-like"/>
</dbReference>
<feature type="region of interest" description="Disordered" evidence="1">
    <location>
        <begin position="493"/>
        <end position="518"/>
    </location>
</feature>
<dbReference type="PANTHER" id="PTHR43828">
    <property type="entry name" value="ASPARAGINASE"/>
    <property type="match status" value="1"/>
</dbReference>
<proteinExistence type="predicted"/>
<dbReference type="AlphaFoldDB" id="A0A9P8QS57"/>
<keyword evidence="4" id="KW-1185">Reference proteome</keyword>
<evidence type="ECO:0000313" key="3">
    <source>
        <dbReference type="EMBL" id="KAH6607637.1"/>
    </source>
</evidence>
<dbReference type="GO" id="GO:0000981">
    <property type="term" value="F:DNA-binding transcription factor activity, RNA polymerase II-specific"/>
    <property type="evidence" value="ECO:0007669"/>
    <property type="project" value="UniProtKB-ARBA"/>
</dbReference>
<name>A0A9P8QS57_9HYPO</name>
<dbReference type="OrthoDB" id="5562739at2759"/>
<feature type="region of interest" description="Disordered" evidence="1">
    <location>
        <begin position="12"/>
        <end position="31"/>
    </location>
</feature>
<dbReference type="GO" id="GO:0003677">
    <property type="term" value="F:DNA binding"/>
    <property type="evidence" value="ECO:0007669"/>
    <property type="project" value="InterPro"/>
</dbReference>
<sequence>MLPLHSLLNPASPGRSVAVSRQSSPALETSPIPFPTEALQISTNATLAPRANRSANVNRVMTMNLQGPINFAPFEDIDQTSYQEMSRFSVASFGQIQQSCEHIPYNSSKKDFFEKTGRESIEVFKYEFRLPGEEKTYTIMWDYNVGLVRMTPFFKCQGYPKTKTSQMLDKNPGLRDISPSVTGGAVSAQGYWMPYRCARAVCATFCVRIAGALIPLFGPSFPAQCTPVDSPGYKEMVISQRTIIEATEDVERFRRGQRNRIIEAVGGPAGSLGFESYASFWTSINEADASSSLTQPSPPQSFWNSVNEADASSSLTQPSHPQSFWTPVKEADASSSLTMPSHPQSFWTPVKEADASSSLTMPSPPQSFWTPINKADASRRPVAALAQSTAYEAREGTALAYQYAPGRDPSQTPTPFLTVPPTSGSERKPVESCSLKRPRRARDEPRTAYPSSPRPVETNARSGPQVDLEQFMAAVALMNLRREAEAMGYFPTAVADSSDDDDVSEPRHQKKRPKAHSF</sequence>
<dbReference type="InterPro" id="IPR036887">
    <property type="entry name" value="HTH_APSES_sf"/>
</dbReference>
<accession>A0A9P8QS57</accession>
<comment type="caution">
    <text evidence="3">The sequence shown here is derived from an EMBL/GenBank/DDBJ whole genome shotgun (WGS) entry which is preliminary data.</text>
</comment>
<dbReference type="InterPro" id="IPR003163">
    <property type="entry name" value="Tscrpt_reg_HTH_APSES-type"/>
</dbReference>
<dbReference type="Proteomes" id="UP000827724">
    <property type="component" value="Unassembled WGS sequence"/>
</dbReference>
<dbReference type="SUPFAM" id="SSF54616">
    <property type="entry name" value="DNA-binding domain of Mlu1-box binding protein MBP1"/>
    <property type="match status" value="1"/>
</dbReference>
<feature type="domain" description="HTH APSES-type" evidence="2">
    <location>
        <begin position="110"/>
        <end position="228"/>
    </location>
</feature>
<gene>
    <name evidence="3" type="ORF">Trco_003950</name>
</gene>
<feature type="region of interest" description="Disordered" evidence="1">
    <location>
        <begin position="403"/>
        <end position="464"/>
    </location>
</feature>
<evidence type="ECO:0000256" key="1">
    <source>
        <dbReference type="SAM" id="MobiDB-lite"/>
    </source>
</evidence>
<reference evidence="3" key="1">
    <citation type="submission" date="2021-08" db="EMBL/GenBank/DDBJ databases">
        <title>Chromosome-Level Trichoderma cornu-damae using Hi-C Data.</title>
        <authorList>
            <person name="Kim C.S."/>
        </authorList>
    </citation>
    <scope>NUCLEOTIDE SEQUENCE</scope>
    <source>
        <strain evidence="3">KA19-0412C</strain>
    </source>
</reference>
<feature type="compositionally biased region" description="Polar residues" evidence="1">
    <location>
        <begin position="302"/>
        <end position="325"/>
    </location>
</feature>
<evidence type="ECO:0000259" key="2">
    <source>
        <dbReference type="PROSITE" id="PS51299"/>
    </source>
</evidence>
<dbReference type="PANTHER" id="PTHR43828:SF5">
    <property type="entry name" value="TRANSCRIPTIONAL REPRESSOR XBP1"/>
    <property type="match status" value="1"/>
</dbReference>
<feature type="region of interest" description="Disordered" evidence="1">
    <location>
        <begin position="289"/>
        <end position="343"/>
    </location>
</feature>
<dbReference type="Gene3D" id="3.10.260.10">
    <property type="entry name" value="Transcription regulator HTH, APSES-type DNA-binding domain"/>
    <property type="match status" value="1"/>
</dbReference>
<dbReference type="PROSITE" id="PS51299">
    <property type="entry name" value="HTH_APSES"/>
    <property type="match status" value="1"/>
</dbReference>
<dbReference type="GO" id="GO:0033309">
    <property type="term" value="C:SBF transcription complex"/>
    <property type="evidence" value="ECO:0007669"/>
    <property type="project" value="TreeGrafter"/>
</dbReference>
<feature type="compositionally biased region" description="Polar residues" evidence="1">
    <location>
        <begin position="409"/>
        <end position="424"/>
    </location>
</feature>
<feature type="compositionally biased region" description="Polar residues" evidence="1">
    <location>
        <begin position="333"/>
        <end position="343"/>
    </location>
</feature>
<protein>
    <recommendedName>
        <fullName evidence="2">HTH APSES-type domain-containing protein</fullName>
    </recommendedName>
</protein>
<feature type="compositionally biased region" description="Basic residues" evidence="1">
    <location>
        <begin position="508"/>
        <end position="518"/>
    </location>
</feature>
<dbReference type="GO" id="GO:0030907">
    <property type="term" value="C:MBF transcription complex"/>
    <property type="evidence" value="ECO:0007669"/>
    <property type="project" value="TreeGrafter"/>
</dbReference>
<dbReference type="EMBL" id="JAIWOZ010000003">
    <property type="protein sequence ID" value="KAH6607637.1"/>
    <property type="molecule type" value="Genomic_DNA"/>
</dbReference>
<organism evidence="3 4">
    <name type="scientific">Trichoderma cornu-damae</name>
    <dbReference type="NCBI Taxonomy" id="654480"/>
    <lineage>
        <taxon>Eukaryota</taxon>
        <taxon>Fungi</taxon>
        <taxon>Dikarya</taxon>
        <taxon>Ascomycota</taxon>
        <taxon>Pezizomycotina</taxon>
        <taxon>Sordariomycetes</taxon>
        <taxon>Hypocreomycetidae</taxon>
        <taxon>Hypocreales</taxon>
        <taxon>Hypocreaceae</taxon>
        <taxon>Trichoderma</taxon>
    </lineage>
</organism>
<evidence type="ECO:0000313" key="4">
    <source>
        <dbReference type="Proteomes" id="UP000827724"/>
    </source>
</evidence>